<dbReference type="EMBL" id="JAUHTQ010000014">
    <property type="protein sequence ID" value="MDN4494927.1"/>
    <property type="molecule type" value="Genomic_DNA"/>
</dbReference>
<proteinExistence type="predicted"/>
<gene>
    <name evidence="1" type="ORF">QYB95_15340</name>
</gene>
<sequence length="60" mass="7024">MTQIDNKDFFYCYTKKLSLFLSSEGIGYILKAKSVKDDSIFTLYRKSDELQQALDKFKSI</sequence>
<evidence type="ECO:0000313" key="1">
    <source>
        <dbReference type="EMBL" id="MDN4494927.1"/>
    </source>
</evidence>
<evidence type="ECO:0000313" key="2">
    <source>
        <dbReference type="Proteomes" id="UP001172743"/>
    </source>
</evidence>
<dbReference type="Proteomes" id="UP001172743">
    <property type="component" value="Unassembled WGS sequence"/>
</dbReference>
<protein>
    <recommendedName>
        <fullName evidence="3">DUF5659 domain-containing protein</fullName>
    </recommendedName>
</protein>
<organism evidence="1 2">
    <name type="scientific">Ureibacillus aquaedulcis</name>
    <dbReference type="NCBI Taxonomy" id="3058421"/>
    <lineage>
        <taxon>Bacteria</taxon>
        <taxon>Bacillati</taxon>
        <taxon>Bacillota</taxon>
        <taxon>Bacilli</taxon>
        <taxon>Bacillales</taxon>
        <taxon>Caryophanaceae</taxon>
        <taxon>Ureibacillus</taxon>
    </lineage>
</organism>
<reference evidence="1" key="1">
    <citation type="submission" date="2023-07" db="EMBL/GenBank/DDBJ databases">
        <title>Ureibacillus sp. isolated from freshwater well.</title>
        <authorList>
            <person name="Kirdat K."/>
            <person name="Bhatt A."/>
            <person name="Teware R."/>
            <person name="Bhavsar Y."/>
            <person name="Yadav A."/>
        </authorList>
    </citation>
    <scope>NUCLEOTIDE SEQUENCE</scope>
    <source>
        <strain evidence="1">BA0131</strain>
    </source>
</reference>
<name>A0ABT8GU33_9BACL</name>
<comment type="caution">
    <text evidence="1">The sequence shown here is derived from an EMBL/GenBank/DDBJ whole genome shotgun (WGS) entry which is preliminary data.</text>
</comment>
<keyword evidence="2" id="KW-1185">Reference proteome</keyword>
<dbReference type="RefSeq" id="WP_301139249.1">
    <property type="nucleotide sequence ID" value="NZ_JAUHTQ010000014.1"/>
</dbReference>
<accession>A0ABT8GU33</accession>
<evidence type="ECO:0008006" key="3">
    <source>
        <dbReference type="Google" id="ProtNLM"/>
    </source>
</evidence>